<evidence type="ECO:0000256" key="11">
    <source>
        <dbReference type="ARBA" id="ARBA00023211"/>
    </source>
</evidence>
<accession>A0AAX7UZS1</accession>
<dbReference type="GO" id="GO:0005829">
    <property type="term" value="C:cytosol"/>
    <property type="evidence" value="ECO:0007669"/>
    <property type="project" value="TreeGrafter"/>
</dbReference>
<keyword evidence="9" id="KW-0521">NADP</keyword>
<dbReference type="Ensembl" id="ENSACLT00000092736.1">
    <property type="protein sequence ID" value="ENSACLP00000074775.1"/>
    <property type="gene ID" value="ENSACLG00000010612.2"/>
</dbReference>
<feature type="domain" description="Isopropylmalate dehydrogenase-like" evidence="15">
    <location>
        <begin position="148"/>
        <end position="456"/>
    </location>
</feature>
<evidence type="ECO:0000256" key="2">
    <source>
        <dbReference type="ARBA" id="ARBA00001946"/>
    </source>
</evidence>
<dbReference type="InterPro" id="IPR004790">
    <property type="entry name" value="Isocitrate_DH_NADP"/>
</dbReference>
<evidence type="ECO:0000256" key="4">
    <source>
        <dbReference type="ARBA" id="ARBA00013013"/>
    </source>
</evidence>
<dbReference type="SMART" id="SM01329">
    <property type="entry name" value="Iso_dh"/>
    <property type="match status" value="1"/>
</dbReference>
<organism evidence="16 17">
    <name type="scientific">Astatotilapia calliptera</name>
    <name type="common">Eastern happy</name>
    <name type="synonym">Chromis callipterus</name>
    <dbReference type="NCBI Taxonomy" id="8154"/>
    <lineage>
        <taxon>Eukaryota</taxon>
        <taxon>Metazoa</taxon>
        <taxon>Chordata</taxon>
        <taxon>Craniata</taxon>
        <taxon>Vertebrata</taxon>
        <taxon>Euteleostomi</taxon>
        <taxon>Actinopterygii</taxon>
        <taxon>Neopterygii</taxon>
        <taxon>Teleostei</taxon>
        <taxon>Neoteleostei</taxon>
        <taxon>Acanthomorphata</taxon>
        <taxon>Ovalentaria</taxon>
        <taxon>Cichlomorphae</taxon>
        <taxon>Cichliformes</taxon>
        <taxon>Cichlidae</taxon>
        <taxon>African cichlids</taxon>
        <taxon>Pseudocrenilabrinae</taxon>
        <taxon>Haplochromini</taxon>
        <taxon>Astatotilapia</taxon>
    </lineage>
</organism>
<dbReference type="GO" id="GO:0005777">
    <property type="term" value="C:peroxisome"/>
    <property type="evidence" value="ECO:0007669"/>
    <property type="project" value="TreeGrafter"/>
</dbReference>
<comment type="cofactor">
    <cofactor evidence="2">
        <name>Mg(2+)</name>
        <dbReference type="ChEBI" id="CHEBI:18420"/>
    </cofactor>
</comment>
<dbReference type="SUPFAM" id="SSF53659">
    <property type="entry name" value="Isocitrate/Isopropylmalate dehydrogenase-like"/>
    <property type="match status" value="1"/>
</dbReference>
<evidence type="ECO:0000256" key="7">
    <source>
        <dbReference type="ARBA" id="ARBA00022723"/>
    </source>
</evidence>
<evidence type="ECO:0000256" key="9">
    <source>
        <dbReference type="ARBA" id="ARBA00022857"/>
    </source>
</evidence>
<dbReference type="GeneTree" id="ENSGT00390000012547"/>
<dbReference type="InterPro" id="IPR024084">
    <property type="entry name" value="IsoPropMal-DH-like_dom"/>
</dbReference>
<dbReference type="GO" id="GO:0000287">
    <property type="term" value="F:magnesium ion binding"/>
    <property type="evidence" value="ECO:0007669"/>
    <property type="project" value="InterPro"/>
</dbReference>
<evidence type="ECO:0000256" key="6">
    <source>
        <dbReference type="ARBA" id="ARBA00022532"/>
    </source>
</evidence>
<dbReference type="GO" id="GO:0004450">
    <property type="term" value="F:isocitrate dehydrogenase (NADP+) activity"/>
    <property type="evidence" value="ECO:0007669"/>
    <property type="project" value="UniProtKB-EC"/>
</dbReference>
<evidence type="ECO:0000256" key="3">
    <source>
        <dbReference type="ARBA" id="ARBA00007769"/>
    </source>
</evidence>
<dbReference type="GO" id="GO:0006102">
    <property type="term" value="P:isocitrate metabolic process"/>
    <property type="evidence" value="ECO:0007669"/>
    <property type="project" value="InterPro"/>
</dbReference>
<dbReference type="GO" id="GO:0005739">
    <property type="term" value="C:mitochondrion"/>
    <property type="evidence" value="ECO:0007669"/>
    <property type="project" value="TreeGrafter"/>
</dbReference>
<dbReference type="GO" id="GO:0006739">
    <property type="term" value="P:NADP+ metabolic process"/>
    <property type="evidence" value="ECO:0007669"/>
    <property type="project" value="TreeGrafter"/>
</dbReference>
<keyword evidence="7" id="KW-0479">Metal-binding</keyword>
<evidence type="ECO:0000256" key="12">
    <source>
        <dbReference type="ARBA" id="ARBA00029990"/>
    </source>
</evidence>
<reference evidence="16" key="4">
    <citation type="submission" date="2025-09" db="UniProtKB">
        <authorList>
            <consortium name="Ensembl"/>
        </authorList>
    </citation>
    <scope>IDENTIFICATION</scope>
</reference>
<keyword evidence="17" id="KW-1185">Reference proteome</keyword>
<dbReference type="GO" id="GO:0006099">
    <property type="term" value="P:tricarboxylic acid cycle"/>
    <property type="evidence" value="ECO:0007669"/>
    <property type="project" value="UniProtKB-KW"/>
</dbReference>
<dbReference type="Pfam" id="PF00180">
    <property type="entry name" value="Iso_dh"/>
    <property type="match status" value="1"/>
</dbReference>
<keyword evidence="11" id="KW-0464">Manganese</keyword>
<evidence type="ECO:0000256" key="14">
    <source>
        <dbReference type="SAM" id="MobiDB-lite"/>
    </source>
</evidence>
<dbReference type="GO" id="GO:0006097">
    <property type="term" value="P:glyoxylate cycle"/>
    <property type="evidence" value="ECO:0007669"/>
    <property type="project" value="UniProtKB-KW"/>
</dbReference>
<dbReference type="AlphaFoldDB" id="A0AAX7UZS1"/>
<dbReference type="PANTHER" id="PTHR11822">
    <property type="entry name" value="NADP-SPECIFIC ISOCITRATE DEHYDROGENASE"/>
    <property type="match status" value="1"/>
</dbReference>
<name>A0AAX7UZS1_ASTCA</name>
<keyword evidence="6" id="KW-0816">Tricarboxylic acid cycle</keyword>
<sequence length="470" mass="50617">MCLLTSKPPPGIGAGGCGDGDCGDDDSGEGTCRDGDCGANRGTGGLADTEAPLSTSRALILKCIASTSNCCFFSSTSLMRSVNRSSSTEGLGGKGRFFSGAETPATAPSSNPPAGPGSPNNPLSVNWTHRSSLSSFFFAVNGTVTSKNSATSKRSAFLHLSNFSADGLRVKSSNLNSILTHTHTPPTQEKTANQENKPQKEPPKGRAPNMLRSGPGNLSVCLFVCVYPGTGGVALGMYNTDKSIRDFANSSFQIALSKGWPLYLSTKNTILKKYDGRFKDIFQEIYEKEYRAQFEAKGIWYEHRLIDDMVAQAMKSEGGFIWACKNYDGDVQSDSVAQGYGSLGMMTSVLVCPDGRTVESEAAHGTVTRHYRLHQQGKETSTNPIASIFAWTRGLLHRAKLDNNAELRVFSEALEAVCIETIEAGFMTKDLAICIKGLANVKRADYLNTFEFLDKLAENLKIKLASQPKL</sequence>
<dbReference type="EC" id="1.1.1.42" evidence="4"/>
<evidence type="ECO:0000313" key="17">
    <source>
        <dbReference type="Proteomes" id="UP000265100"/>
    </source>
</evidence>
<dbReference type="GO" id="GO:0051287">
    <property type="term" value="F:NAD binding"/>
    <property type="evidence" value="ECO:0007669"/>
    <property type="project" value="InterPro"/>
</dbReference>
<feature type="region of interest" description="Disordered" evidence="14">
    <location>
        <begin position="83"/>
        <end position="125"/>
    </location>
</feature>
<reference evidence="16 17" key="1">
    <citation type="submission" date="2018-05" db="EMBL/GenBank/DDBJ databases">
        <authorList>
            <person name="Datahose"/>
        </authorList>
    </citation>
    <scope>NUCLEOTIDE SEQUENCE</scope>
</reference>
<feature type="region of interest" description="Disordered" evidence="14">
    <location>
        <begin position="178"/>
        <end position="211"/>
    </location>
</feature>
<comment type="similarity">
    <text evidence="3">Belongs to the isocitrate and isopropylmalate dehydrogenases family.</text>
</comment>
<dbReference type="NCBIfam" id="NF006156">
    <property type="entry name" value="PRK08299.1"/>
    <property type="match status" value="1"/>
</dbReference>
<evidence type="ECO:0000256" key="8">
    <source>
        <dbReference type="ARBA" id="ARBA00022842"/>
    </source>
</evidence>
<reference evidence="17" key="2">
    <citation type="submission" date="2023-03" db="EMBL/GenBank/DDBJ databases">
        <authorList>
            <consortium name="Wellcome Sanger Institute Data Sharing"/>
        </authorList>
    </citation>
    <scope>NUCLEOTIDE SEQUENCE [LARGE SCALE GENOMIC DNA]</scope>
</reference>
<keyword evidence="8" id="KW-0460">Magnesium</keyword>
<evidence type="ECO:0000313" key="16">
    <source>
        <dbReference type="Ensembl" id="ENSACLP00000074775.1"/>
    </source>
</evidence>
<dbReference type="Proteomes" id="UP000265100">
    <property type="component" value="Chromosome 16"/>
</dbReference>
<dbReference type="InterPro" id="IPR019818">
    <property type="entry name" value="IsoCit/isopropylmalate_DH_CS"/>
</dbReference>
<dbReference type="Gene3D" id="3.40.718.10">
    <property type="entry name" value="Isopropylmalate Dehydrogenase"/>
    <property type="match status" value="1"/>
</dbReference>
<proteinExistence type="inferred from homology"/>
<comment type="cofactor">
    <cofactor evidence="1">
        <name>Mn(2+)</name>
        <dbReference type="ChEBI" id="CHEBI:29035"/>
    </cofactor>
</comment>
<keyword evidence="10" id="KW-0560">Oxidoreductase</keyword>
<dbReference type="NCBIfam" id="TIGR00127">
    <property type="entry name" value="nadp_idh_euk"/>
    <property type="match status" value="1"/>
</dbReference>
<evidence type="ECO:0000256" key="5">
    <source>
        <dbReference type="ARBA" id="ARBA00022435"/>
    </source>
</evidence>
<protein>
    <recommendedName>
        <fullName evidence="4">isocitrate dehydrogenase (NADP(+))</fullName>
        <ecNumber evidence="4">1.1.1.42</ecNumber>
    </recommendedName>
    <alternativeName>
        <fullName evidence="12">NADP(+)-specific ICDH</fullName>
    </alternativeName>
    <alternativeName>
        <fullName evidence="13">Oxalosuccinate decarboxylase</fullName>
    </alternativeName>
</protein>
<feature type="compositionally biased region" description="Polar residues" evidence="14">
    <location>
        <begin position="178"/>
        <end position="196"/>
    </location>
</feature>
<evidence type="ECO:0000256" key="13">
    <source>
        <dbReference type="ARBA" id="ARBA00031098"/>
    </source>
</evidence>
<dbReference type="PROSITE" id="PS00470">
    <property type="entry name" value="IDH_IMDH"/>
    <property type="match status" value="1"/>
</dbReference>
<evidence type="ECO:0000259" key="15">
    <source>
        <dbReference type="SMART" id="SM01329"/>
    </source>
</evidence>
<keyword evidence="5" id="KW-0329">Glyoxylate bypass</keyword>
<reference evidence="16" key="3">
    <citation type="submission" date="2025-08" db="UniProtKB">
        <authorList>
            <consortium name="Ensembl"/>
        </authorList>
    </citation>
    <scope>IDENTIFICATION</scope>
</reference>
<evidence type="ECO:0000256" key="1">
    <source>
        <dbReference type="ARBA" id="ARBA00001936"/>
    </source>
</evidence>
<dbReference type="PANTHER" id="PTHR11822:SF21">
    <property type="entry name" value="ISOCITRATE DEHYDROGENASE [NADP], MITOCHONDRIAL"/>
    <property type="match status" value="1"/>
</dbReference>
<evidence type="ECO:0000256" key="10">
    <source>
        <dbReference type="ARBA" id="ARBA00023002"/>
    </source>
</evidence>